<keyword evidence="10" id="KW-0732">Signal</keyword>
<dbReference type="SUPFAM" id="SSF53756">
    <property type="entry name" value="UDP-Glycosyltransferase/glycogen phosphorylase"/>
    <property type="match status" value="1"/>
</dbReference>
<gene>
    <name evidence="12" type="ORF">AXG93_2253s1160</name>
</gene>
<evidence type="ECO:0000313" key="12">
    <source>
        <dbReference type="EMBL" id="OAE23705.1"/>
    </source>
</evidence>
<dbReference type="FunFam" id="3.40.50.2000:FF:000060">
    <property type="entry name" value="Glycosyltransferase"/>
    <property type="match status" value="1"/>
</dbReference>
<evidence type="ECO:0000313" key="13">
    <source>
        <dbReference type="Proteomes" id="UP000077202"/>
    </source>
</evidence>
<dbReference type="SMART" id="SM00835">
    <property type="entry name" value="Cupin_1"/>
    <property type="match status" value="1"/>
</dbReference>
<feature type="domain" description="Cupin type-1" evidence="11">
    <location>
        <begin position="50"/>
        <end position="196"/>
    </location>
</feature>
<evidence type="ECO:0000256" key="2">
    <source>
        <dbReference type="ARBA" id="ARBA00007456"/>
    </source>
</evidence>
<dbReference type="PANTHER" id="PTHR48045">
    <property type="entry name" value="UDP-GLYCOSYLTRANSFERASE 72B1"/>
    <property type="match status" value="1"/>
</dbReference>
<dbReference type="GO" id="GO:0030145">
    <property type="term" value="F:manganese ion binding"/>
    <property type="evidence" value="ECO:0007669"/>
    <property type="project" value="InterPro"/>
</dbReference>
<reference evidence="12" key="1">
    <citation type="submission" date="2016-03" db="EMBL/GenBank/DDBJ databases">
        <title>Mechanisms controlling the formation of the plant cell surface in tip-growing cells are functionally conserved among land plants.</title>
        <authorList>
            <person name="Honkanen S."/>
            <person name="Jones V.A."/>
            <person name="Morieri G."/>
            <person name="Champion C."/>
            <person name="Hetherington A.J."/>
            <person name="Kelly S."/>
            <person name="Saint-Marcoux D."/>
            <person name="Proust H."/>
            <person name="Prescott H."/>
            <person name="Dolan L."/>
        </authorList>
    </citation>
    <scope>NUCLEOTIDE SEQUENCE [LARGE SCALE GENOMIC DNA]</scope>
    <source>
        <tissue evidence="12">Whole gametophyte</tissue>
    </source>
</reference>
<dbReference type="Proteomes" id="UP000077202">
    <property type="component" value="Unassembled WGS sequence"/>
</dbReference>
<evidence type="ECO:0000256" key="1">
    <source>
        <dbReference type="ARBA" id="ARBA00004271"/>
    </source>
</evidence>
<dbReference type="PANTHER" id="PTHR48045:SF31">
    <property type="entry name" value="UDP-GLYCOSYLTRANSFERASE 76B1-LIKE"/>
    <property type="match status" value="1"/>
</dbReference>
<evidence type="ECO:0000259" key="11">
    <source>
        <dbReference type="SMART" id="SM00835"/>
    </source>
</evidence>
<name>A0A176VU84_MARPO</name>
<dbReference type="Gene3D" id="2.60.120.10">
    <property type="entry name" value="Jelly Rolls"/>
    <property type="match status" value="1"/>
</dbReference>
<evidence type="ECO:0000256" key="9">
    <source>
        <dbReference type="PIRSR" id="PIRSR601929-2"/>
    </source>
</evidence>
<keyword evidence="8" id="KW-0479">Metal-binding</keyword>
<comment type="subcellular location">
    <subcellularLocation>
        <location evidence="1">Secreted</location>
        <location evidence="1">Extracellular space</location>
        <location evidence="1">Apoplast</location>
    </subcellularLocation>
</comment>
<organism evidence="12 13">
    <name type="scientific">Marchantia polymorpha subsp. ruderalis</name>
    <dbReference type="NCBI Taxonomy" id="1480154"/>
    <lineage>
        <taxon>Eukaryota</taxon>
        <taxon>Viridiplantae</taxon>
        <taxon>Streptophyta</taxon>
        <taxon>Embryophyta</taxon>
        <taxon>Marchantiophyta</taxon>
        <taxon>Marchantiopsida</taxon>
        <taxon>Marchantiidae</taxon>
        <taxon>Marchantiales</taxon>
        <taxon>Marchantiaceae</taxon>
        <taxon>Marchantia</taxon>
    </lineage>
</organism>
<dbReference type="SUPFAM" id="SSF51182">
    <property type="entry name" value="RmlC-like cupins"/>
    <property type="match status" value="1"/>
</dbReference>
<feature type="signal peptide" evidence="10">
    <location>
        <begin position="1"/>
        <end position="22"/>
    </location>
</feature>
<dbReference type="SMR" id="A0A176VU84"/>
<dbReference type="Pfam" id="PF00201">
    <property type="entry name" value="UDPGT"/>
    <property type="match status" value="1"/>
</dbReference>
<comment type="caution">
    <text evidence="12">The sequence shown here is derived from an EMBL/GenBank/DDBJ whole genome shotgun (WGS) entry which is preliminary data.</text>
</comment>
<evidence type="ECO:0000256" key="10">
    <source>
        <dbReference type="SAM" id="SignalP"/>
    </source>
</evidence>
<sequence length="724" mass="80323">MGKFQLPLLASLVLLAIAGARCSDPELTTDFAVPDGVDASKLDGNFFTYTGFRGGVSTAPGETGSKRATVVEFPALDGLGISFFLMYFQPGAVLPPHLHPRGSKLIYMIQGSLTVGFTDNNNKLYNQTLQEGDLFVVPKALVHYMANLDSDKETKVIFSFSSSNPGSIQLPINLFGSNIPSKVLEKSFGVSSRVISQLQSPHKDQRLLADIVMFLGHHHIQNPYASNYQTHCCDPTFEIHLYGNLSSFTAVKRLGQAHIATSFRLAKALAERGVTVTFATRQEYILSIKSIQSVEKLQKKKCLNLVGVADHEDSSNLFEKVKRMKLAFQPYFQELLNNQRKGLPGPTCIMADRFLLWTKDIAEELEIPRYVFFSNCALEARLRQAGHELQAKGKLRIVDGKAQGLEELVKVPGFEFMRVKDLPWFMWAHPEEYLAVGESLLGAEGVILNTFSELEDSVIRSFQNAWLGDPEVKVPKVFCVGPLSTATSCEDFSIVDAPNDTGKHCLNWLDNRSPASVLYICFGTVFRLDAKQAQELALALENSQQSFLWVVPLSERNTLQDYLPADYEERLSGRAMIVTGWVPQAQLLAHKAIFGFLSHCGWSSTLESISAGVPILAWPLSADQNLTCRYVVSVLRIAIEMTDKRGDVLFASIAEEVTGQELDVFVEQSDIERAINLLMVEQQGQDKRARAQQLKRKATAAIAVNGSSYATLQELAELMNMYIV</sequence>
<dbReference type="InterPro" id="IPR002213">
    <property type="entry name" value="UDP_glucos_trans"/>
</dbReference>
<dbReference type="GO" id="GO:0048046">
    <property type="term" value="C:apoplast"/>
    <property type="evidence" value="ECO:0007669"/>
    <property type="project" value="UniProtKB-SubCell"/>
</dbReference>
<dbReference type="AlphaFoldDB" id="A0A176VU84"/>
<keyword evidence="5" id="KW-0964">Secreted</keyword>
<dbReference type="InterPro" id="IPR035595">
    <property type="entry name" value="UDP_glycos_trans_CS"/>
</dbReference>
<feature type="binding site" evidence="9">
    <location>
        <position position="143"/>
    </location>
    <ligand>
        <name>Mn(2+)</name>
        <dbReference type="ChEBI" id="CHEBI:29035"/>
    </ligand>
</feature>
<keyword evidence="4" id="KW-0052">Apoplast</keyword>
<feature type="binding site" evidence="9">
    <location>
        <position position="97"/>
    </location>
    <ligand>
        <name>Mn(2+)</name>
        <dbReference type="ChEBI" id="CHEBI:29035"/>
    </ligand>
</feature>
<keyword evidence="13" id="KW-1185">Reference proteome</keyword>
<evidence type="ECO:0000256" key="4">
    <source>
        <dbReference type="ARBA" id="ARBA00022523"/>
    </source>
</evidence>
<dbReference type="InterPro" id="IPR001929">
    <property type="entry name" value="Germin"/>
</dbReference>
<evidence type="ECO:0000256" key="3">
    <source>
        <dbReference type="ARBA" id="ARBA00009995"/>
    </source>
</evidence>
<feature type="chain" id="PRO_5008052105" description="Cupin type-1 domain-containing protein" evidence="10">
    <location>
        <begin position="23"/>
        <end position="724"/>
    </location>
</feature>
<dbReference type="CDD" id="cd02241">
    <property type="entry name" value="cupin_OxOx"/>
    <property type="match status" value="1"/>
</dbReference>
<evidence type="ECO:0000256" key="8">
    <source>
        <dbReference type="PIRSR" id="PIRSR601929-1"/>
    </source>
</evidence>
<dbReference type="EMBL" id="LVLJ01002791">
    <property type="protein sequence ID" value="OAE23705.1"/>
    <property type="molecule type" value="Genomic_DNA"/>
</dbReference>
<dbReference type="PRINTS" id="PR00325">
    <property type="entry name" value="GERMIN"/>
</dbReference>
<dbReference type="CDD" id="cd03784">
    <property type="entry name" value="GT1_Gtf-like"/>
    <property type="match status" value="1"/>
</dbReference>
<dbReference type="PROSITE" id="PS00375">
    <property type="entry name" value="UDPGT"/>
    <property type="match status" value="1"/>
</dbReference>
<accession>A0A176VU84</accession>
<evidence type="ECO:0000256" key="7">
    <source>
        <dbReference type="ARBA" id="ARBA00023211"/>
    </source>
</evidence>
<feature type="binding site" evidence="9">
    <location>
        <position position="99"/>
    </location>
    <ligand>
        <name>Mn(2+)</name>
        <dbReference type="ChEBI" id="CHEBI:29035"/>
    </ligand>
</feature>
<dbReference type="InterPro" id="IPR006045">
    <property type="entry name" value="Cupin_1"/>
</dbReference>
<dbReference type="Pfam" id="PF00190">
    <property type="entry name" value="Cupin_1"/>
    <property type="match status" value="1"/>
</dbReference>
<comment type="similarity">
    <text evidence="2">Belongs to the germin family.</text>
</comment>
<dbReference type="InterPro" id="IPR014710">
    <property type="entry name" value="RmlC-like_jellyroll"/>
</dbReference>
<keyword evidence="6" id="KW-0808">Transferase</keyword>
<dbReference type="InterPro" id="IPR011051">
    <property type="entry name" value="RmlC_Cupin_sf"/>
</dbReference>
<comment type="similarity">
    <text evidence="3">Belongs to the UDP-glycosyltransferase family.</text>
</comment>
<keyword evidence="7 8" id="KW-0464">Manganese</keyword>
<dbReference type="GO" id="GO:0008194">
    <property type="term" value="F:UDP-glycosyltransferase activity"/>
    <property type="evidence" value="ECO:0007669"/>
    <property type="project" value="InterPro"/>
</dbReference>
<dbReference type="Gene3D" id="3.40.50.2000">
    <property type="entry name" value="Glycogen Phosphorylase B"/>
    <property type="match status" value="2"/>
</dbReference>
<evidence type="ECO:0000256" key="6">
    <source>
        <dbReference type="ARBA" id="ARBA00022679"/>
    </source>
</evidence>
<feature type="binding site" evidence="8">
    <location>
        <position position="99"/>
    </location>
    <ligand>
        <name>oxalate</name>
        <dbReference type="ChEBI" id="CHEBI:30623"/>
    </ligand>
</feature>
<protein>
    <recommendedName>
        <fullName evidence="11">Cupin type-1 domain-containing protein</fullName>
    </recommendedName>
</protein>
<proteinExistence type="inferred from homology"/>
<evidence type="ECO:0000256" key="5">
    <source>
        <dbReference type="ARBA" id="ARBA00022525"/>
    </source>
</evidence>